<dbReference type="Proteomes" id="UP000515163">
    <property type="component" value="Unplaced"/>
</dbReference>
<keyword evidence="3" id="KW-1185">Reference proteome</keyword>
<dbReference type="InterPro" id="IPR036056">
    <property type="entry name" value="Fibrinogen-like_C"/>
</dbReference>
<dbReference type="AlphaFoldDB" id="A0A6P8HAU2"/>
<dbReference type="KEGG" id="aten:116287120"/>
<reference evidence="4" key="1">
    <citation type="submission" date="2025-08" db="UniProtKB">
        <authorList>
            <consortium name="RefSeq"/>
        </authorList>
    </citation>
    <scope>IDENTIFICATION</scope>
    <source>
        <tissue evidence="4">Tentacle</tissue>
    </source>
</reference>
<dbReference type="InParanoid" id="A0A6P8HAU2"/>
<dbReference type="PANTHER" id="PTHR16146:SF46">
    <property type="entry name" value="INTELECTIN-1A-RELATED"/>
    <property type="match status" value="1"/>
</dbReference>
<dbReference type="GeneID" id="116287120"/>
<organism evidence="3 4">
    <name type="scientific">Actinia tenebrosa</name>
    <name type="common">Australian red waratah sea anemone</name>
    <dbReference type="NCBI Taxonomy" id="6105"/>
    <lineage>
        <taxon>Eukaryota</taxon>
        <taxon>Metazoa</taxon>
        <taxon>Cnidaria</taxon>
        <taxon>Anthozoa</taxon>
        <taxon>Hexacorallia</taxon>
        <taxon>Actiniaria</taxon>
        <taxon>Actiniidae</taxon>
        <taxon>Actinia</taxon>
    </lineage>
</organism>
<name>A0A6P8HAU2_ACTTE</name>
<keyword evidence="2" id="KW-0732">Signal</keyword>
<dbReference type="RefSeq" id="XP_031549610.1">
    <property type="nucleotide sequence ID" value="XM_031693750.1"/>
</dbReference>
<sequence length="314" mass="34529">MQLTKSCILLVLLILLEWSDTTAAEDSNAVDFREDEDGTVYIKSGVGRDIVIQPGYGGRVIINGHLQVCETNDCRAKLGSRKNPARSCKAILEDDPFAESGVYYIITKPYVTKVYCYMDYIPGCGGGGWTTLMKTDGHNSTFKYTSALWGNKEPYNMPGGQSGVDHKETKLPTYWTMPFNSLCLGMKTSGNTSEPNWIRLKYRARSLYSVIADGRYRSTSLGRMAWKSLIPDSSLQLNCNKEGFNAVRVDRHSVRIGIISNQENDCDTPDSRIGFGGAGTSCRTDGTVSTGNTADCDADNGKKSIKTHGYILAQ</sequence>
<evidence type="ECO:0000256" key="2">
    <source>
        <dbReference type="SAM" id="SignalP"/>
    </source>
</evidence>
<dbReference type="GO" id="GO:0005615">
    <property type="term" value="C:extracellular space"/>
    <property type="evidence" value="ECO:0007669"/>
    <property type="project" value="TreeGrafter"/>
</dbReference>
<protein>
    <submittedName>
        <fullName evidence="4">Uncharacterized protein LOC116287120 isoform X1</fullName>
    </submittedName>
</protein>
<dbReference type="SUPFAM" id="SSF56496">
    <property type="entry name" value="Fibrinogen C-terminal domain-like"/>
    <property type="match status" value="1"/>
</dbReference>
<evidence type="ECO:0000313" key="4">
    <source>
        <dbReference type="RefSeq" id="XP_031549610.1"/>
    </source>
</evidence>
<gene>
    <name evidence="4" type="primary">LOC116287120</name>
</gene>
<keyword evidence="1" id="KW-1015">Disulfide bond</keyword>
<feature type="signal peptide" evidence="2">
    <location>
        <begin position="1"/>
        <end position="23"/>
    </location>
</feature>
<feature type="chain" id="PRO_5028140837" evidence="2">
    <location>
        <begin position="24"/>
        <end position="314"/>
    </location>
</feature>
<dbReference type="PANTHER" id="PTHR16146">
    <property type="entry name" value="INTELECTIN"/>
    <property type="match status" value="1"/>
</dbReference>
<evidence type="ECO:0000313" key="3">
    <source>
        <dbReference type="Proteomes" id="UP000515163"/>
    </source>
</evidence>
<evidence type="ECO:0000256" key="1">
    <source>
        <dbReference type="ARBA" id="ARBA00023157"/>
    </source>
</evidence>
<dbReference type="OrthoDB" id="5971358at2759"/>
<dbReference type="Gene3D" id="2.60.120.1000">
    <property type="match status" value="1"/>
</dbReference>
<dbReference type="GO" id="GO:0070492">
    <property type="term" value="F:oligosaccharide binding"/>
    <property type="evidence" value="ECO:0007669"/>
    <property type="project" value="TreeGrafter"/>
</dbReference>
<proteinExistence type="predicted"/>
<accession>A0A6P8HAU2</accession>